<comment type="caution">
    <text evidence="1">The sequence shown here is derived from an EMBL/GenBank/DDBJ whole genome shotgun (WGS) entry which is preliminary data.</text>
</comment>
<dbReference type="EMBL" id="CM023488">
    <property type="protein sequence ID" value="KAH6923983.1"/>
    <property type="molecule type" value="Genomic_DNA"/>
</dbReference>
<gene>
    <name evidence="1" type="ORF">HPB50_010119</name>
</gene>
<evidence type="ECO:0000313" key="1">
    <source>
        <dbReference type="EMBL" id="KAH6923983.1"/>
    </source>
</evidence>
<evidence type="ECO:0000313" key="2">
    <source>
        <dbReference type="Proteomes" id="UP000821845"/>
    </source>
</evidence>
<name>A0ACB7RMW8_HYAAI</name>
<organism evidence="1 2">
    <name type="scientific">Hyalomma asiaticum</name>
    <name type="common">Tick</name>
    <dbReference type="NCBI Taxonomy" id="266040"/>
    <lineage>
        <taxon>Eukaryota</taxon>
        <taxon>Metazoa</taxon>
        <taxon>Ecdysozoa</taxon>
        <taxon>Arthropoda</taxon>
        <taxon>Chelicerata</taxon>
        <taxon>Arachnida</taxon>
        <taxon>Acari</taxon>
        <taxon>Parasitiformes</taxon>
        <taxon>Ixodida</taxon>
        <taxon>Ixodoidea</taxon>
        <taxon>Ixodidae</taxon>
        <taxon>Hyalomminae</taxon>
        <taxon>Hyalomma</taxon>
    </lineage>
</organism>
<dbReference type="Proteomes" id="UP000821845">
    <property type="component" value="Chromosome 8"/>
</dbReference>
<proteinExistence type="predicted"/>
<accession>A0ACB7RMW8</accession>
<reference evidence="1" key="1">
    <citation type="submission" date="2020-05" db="EMBL/GenBank/DDBJ databases">
        <title>Large-scale comparative analyses of tick genomes elucidate their genetic diversity and vector capacities.</title>
        <authorList>
            <person name="Jia N."/>
            <person name="Wang J."/>
            <person name="Shi W."/>
            <person name="Du L."/>
            <person name="Sun Y."/>
            <person name="Zhan W."/>
            <person name="Jiang J."/>
            <person name="Wang Q."/>
            <person name="Zhang B."/>
            <person name="Ji P."/>
            <person name="Sakyi L.B."/>
            <person name="Cui X."/>
            <person name="Yuan T."/>
            <person name="Jiang B."/>
            <person name="Yang W."/>
            <person name="Lam T.T.-Y."/>
            <person name="Chang Q."/>
            <person name="Ding S."/>
            <person name="Wang X."/>
            <person name="Zhu J."/>
            <person name="Ruan X."/>
            <person name="Zhao L."/>
            <person name="Wei J."/>
            <person name="Que T."/>
            <person name="Du C."/>
            <person name="Cheng J."/>
            <person name="Dai P."/>
            <person name="Han X."/>
            <person name="Huang E."/>
            <person name="Gao Y."/>
            <person name="Liu J."/>
            <person name="Shao H."/>
            <person name="Ye R."/>
            <person name="Li L."/>
            <person name="Wei W."/>
            <person name="Wang X."/>
            <person name="Wang C."/>
            <person name="Yang T."/>
            <person name="Huo Q."/>
            <person name="Li W."/>
            <person name="Guo W."/>
            <person name="Chen H."/>
            <person name="Zhou L."/>
            <person name="Ni X."/>
            <person name="Tian J."/>
            <person name="Zhou Y."/>
            <person name="Sheng Y."/>
            <person name="Liu T."/>
            <person name="Pan Y."/>
            <person name="Xia L."/>
            <person name="Li J."/>
            <person name="Zhao F."/>
            <person name="Cao W."/>
        </authorList>
    </citation>
    <scope>NUCLEOTIDE SEQUENCE</scope>
    <source>
        <strain evidence="1">Hyas-2018</strain>
    </source>
</reference>
<protein>
    <submittedName>
        <fullName evidence="1">Uncharacterized protein</fullName>
    </submittedName>
</protein>
<keyword evidence="2" id="KW-1185">Reference proteome</keyword>
<sequence length="491" mass="54782">MAVPTFAAAGRARFAIKSYSVEHGYPSRRRSLLDDAKFETQKRKEAQKLRSQDEEALLEDILSTGGVAEDATISVVFGLKKGVQDLATILKEVEACGGRVSHLETRTGRTAEAPLEAFASLRGMVRDGLLRLGKNLALGGLGDMRVVKDVGSALAGDIWFPLHITDLDFCTHVLTKFEPDLDSDHPGFSDPKYRQRRKEIAQIAFDYKQGQPIPRIEYTPDEVRTWGVVYRGMRELVPTHTCQEFADALARLERELQYGPDAIPQLDDVSNFLKRNGFTLRPASGLLTARDFLASLAFRVFQCTQYMRHSSAPHHSPEPDVVHELIGHVPMFADPGFAQFSQDIGLASLGIADEDIEKLATLYWFTVEFGLCKQAGEIRAYGAGLLSSVGELKHALSGKPAILPFVPETTAVQKYQDLEYQDTYFLAESFHDAREKLRQYVARCNFRPFEVSYDPHRQCVLVLDTPKKLLSVVDSLRSEIQALTSALGKMK</sequence>